<dbReference type="PANTHER" id="PTHR43384:SF14">
    <property type="entry name" value="ESX-1 SECRETION-ASSOCIATED PROTEIN ESPI"/>
    <property type="match status" value="1"/>
</dbReference>
<dbReference type="AlphaFoldDB" id="A0A0N9MM73"/>
<sequence>MFKASGGTLNLGDSPADIRHAELVRAVRQPIRGDYRIAVLSLKGGVGKTTTTIGLGAMLASTRGDRVIAVDANPDLGTLAQRVQQETKSTVRDLIADRSVTRYADVRAHTSQAPHRLEVLSSERDPARAEAFSEADYRRVMEILRRHYNIILTDCGTGLSHSAMNGVLGYAHALVLVTSPAIDGARSATATLEWLSAHGYGELAKSAVVVVCSSRSTSESVDVDQLAQHFRARTRAVHQIPFDAHLAEGAEVELDLMHKKTRQAFMELAATVAEGFPHSARRE</sequence>
<evidence type="ECO:0000313" key="3">
    <source>
        <dbReference type="Proteomes" id="UP000063789"/>
    </source>
</evidence>
<reference evidence="3" key="1">
    <citation type="submission" date="2015-06" db="EMBL/GenBank/DDBJ databases">
        <title>Complete genome sequence and metabolic analysis of phthalate degradation pathway in Gordonia sp. QH-11.</title>
        <authorList>
            <person name="Jin D."/>
            <person name="Kong X."/>
            <person name="Bai Z."/>
        </authorList>
    </citation>
    <scope>NUCLEOTIDE SEQUENCE [LARGE SCALE GENOMIC DNA]</scope>
    <source>
        <strain evidence="3">QH-11</strain>
    </source>
</reference>
<dbReference type="Gene3D" id="3.40.50.300">
    <property type="entry name" value="P-loop containing nucleotide triphosphate hydrolases"/>
    <property type="match status" value="1"/>
</dbReference>
<dbReference type="GO" id="GO:0009898">
    <property type="term" value="C:cytoplasmic side of plasma membrane"/>
    <property type="evidence" value="ECO:0007669"/>
    <property type="project" value="TreeGrafter"/>
</dbReference>
<feature type="domain" description="AAA" evidence="1">
    <location>
        <begin position="37"/>
        <end position="178"/>
    </location>
</feature>
<dbReference type="Pfam" id="PF13614">
    <property type="entry name" value="AAA_31"/>
    <property type="match status" value="1"/>
</dbReference>
<dbReference type="GO" id="GO:0005829">
    <property type="term" value="C:cytosol"/>
    <property type="evidence" value="ECO:0007669"/>
    <property type="project" value="TreeGrafter"/>
</dbReference>
<gene>
    <name evidence="2" type="ORF">ACH46_03685</name>
</gene>
<dbReference type="STRING" id="1136941.ACH46_03685"/>
<evidence type="ECO:0000259" key="1">
    <source>
        <dbReference type="Pfam" id="PF13614"/>
    </source>
</evidence>
<dbReference type="GO" id="GO:0005524">
    <property type="term" value="F:ATP binding"/>
    <property type="evidence" value="ECO:0007669"/>
    <property type="project" value="TreeGrafter"/>
</dbReference>
<organism evidence="2 3">
    <name type="scientific">Gordonia phthalatica</name>
    <dbReference type="NCBI Taxonomy" id="1136941"/>
    <lineage>
        <taxon>Bacteria</taxon>
        <taxon>Bacillati</taxon>
        <taxon>Actinomycetota</taxon>
        <taxon>Actinomycetes</taxon>
        <taxon>Mycobacteriales</taxon>
        <taxon>Gordoniaceae</taxon>
        <taxon>Gordonia</taxon>
    </lineage>
</organism>
<name>A0A0N9MM73_9ACTN</name>
<dbReference type="InterPro" id="IPR050625">
    <property type="entry name" value="ParA/MinD_ATPase"/>
</dbReference>
<dbReference type="SUPFAM" id="SSF52540">
    <property type="entry name" value="P-loop containing nucleoside triphosphate hydrolases"/>
    <property type="match status" value="1"/>
</dbReference>
<dbReference type="InterPro" id="IPR027417">
    <property type="entry name" value="P-loop_NTPase"/>
</dbReference>
<proteinExistence type="predicted"/>
<dbReference type="Proteomes" id="UP000063789">
    <property type="component" value="Chromosome"/>
</dbReference>
<dbReference type="PATRIC" id="fig|1136941.3.peg.748"/>
<evidence type="ECO:0000313" key="2">
    <source>
        <dbReference type="EMBL" id="ALG83774.1"/>
    </source>
</evidence>
<dbReference type="InterPro" id="IPR025669">
    <property type="entry name" value="AAA_dom"/>
</dbReference>
<dbReference type="PANTHER" id="PTHR43384">
    <property type="entry name" value="SEPTUM SITE-DETERMINING PROTEIN MIND HOMOLOG, CHLOROPLASTIC-RELATED"/>
    <property type="match status" value="1"/>
</dbReference>
<dbReference type="KEGG" id="goq:ACH46_03685"/>
<accession>A0A0N9MM73</accession>
<reference evidence="2 3" key="2">
    <citation type="journal article" date="2017" name="Int. J. Syst. Evol. Microbiol.">
        <title>Gordonia phthalatica sp. nov., a di-n-butyl phthalate-degrading bacterium isolated from activated sludge.</title>
        <authorList>
            <person name="Jin D."/>
            <person name="Kong X."/>
            <person name="Jia M."/>
            <person name="Yu X."/>
            <person name="Wang X."/>
            <person name="Zhuang X."/>
            <person name="Deng Y."/>
            <person name="Bai Z."/>
        </authorList>
    </citation>
    <scope>NUCLEOTIDE SEQUENCE [LARGE SCALE GENOMIC DNA]</scope>
    <source>
        <strain evidence="2 3">QH-11</strain>
    </source>
</reference>
<dbReference type="GO" id="GO:0051782">
    <property type="term" value="P:negative regulation of cell division"/>
    <property type="evidence" value="ECO:0007669"/>
    <property type="project" value="TreeGrafter"/>
</dbReference>
<dbReference type="EMBL" id="CP011853">
    <property type="protein sequence ID" value="ALG83774.1"/>
    <property type="molecule type" value="Genomic_DNA"/>
</dbReference>
<dbReference type="GO" id="GO:0016887">
    <property type="term" value="F:ATP hydrolysis activity"/>
    <property type="evidence" value="ECO:0007669"/>
    <property type="project" value="TreeGrafter"/>
</dbReference>
<protein>
    <submittedName>
        <fullName evidence="2">Secretion protein EspI</fullName>
    </submittedName>
</protein>
<keyword evidence="3" id="KW-1185">Reference proteome</keyword>